<organism evidence="9 10">
    <name type="scientific">Belliella calami</name>
    <dbReference type="NCBI Taxonomy" id="2923436"/>
    <lineage>
        <taxon>Bacteria</taxon>
        <taxon>Pseudomonadati</taxon>
        <taxon>Bacteroidota</taxon>
        <taxon>Cytophagia</taxon>
        <taxon>Cytophagales</taxon>
        <taxon>Cyclobacteriaceae</taxon>
        <taxon>Belliella</taxon>
    </lineage>
</organism>
<dbReference type="EC" id="2.7.13.3" evidence="2"/>
<dbReference type="InterPro" id="IPR035965">
    <property type="entry name" value="PAS-like_dom_sf"/>
</dbReference>
<evidence type="ECO:0000259" key="7">
    <source>
        <dbReference type="PROSITE" id="PS50112"/>
    </source>
</evidence>
<reference evidence="9" key="1">
    <citation type="submission" date="2022-03" db="EMBL/GenBank/DDBJ databases">
        <title>De novo assembled genomes of Belliella spp. (Cyclobacteriaceae) strains.</title>
        <authorList>
            <person name="Szabo A."/>
            <person name="Korponai K."/>
            <person name="Felfoldi T."/>
        </authorList>
    </citation>
    <scope>NUCLEOTIDE SEQUENCE</scope>
    <source>
        <strain evidence="9">DSM 107340</strain>
    </source>
</reference>
<dbReference type="Pfam" id="PF00072">
    <property type="entry name" value="Response_reg"/>
    <property type="match status" value="1"/>
</dbReference>
<dbReference type="Gene3D" id="1.10.287.130">
    <property type="match status" value="1"/>
</dbReference>
<dbReference type="SUPFAM" id="SSF52172">
    <property type="entry name" value="CheY-like"/>
    <property type="match status" value="1"/>
</dbReference>
<dbReference type="Pfam" id="PF00512">
    <property type="entry name" value="HisKA"/>
    <property type="match status" value="1"/>
</dbReference>
<feature type="domain" description="Response regulatory" evidence="6">
    <location>
        <begin position="868"/>
        <end position="981"/>
    </location>
</feature>
<dbReference type="CDD" id="cd00082">
    <property type="entry name" value="HisKA"/>
    <property type="match status" value="1"/>
</dbReference>
<dbReference type="InterPro" id="IPR000700">
    <property type="entry name" value="PAS-assoc_C"/>
</dbReference>
<dbReference type="Pfam" id="PF13426">
    <property type="entry name" value="PAS_9"/>
    <property type="match status" value="1"/>
</dbReference>
<dbReference type="CDD" id="cd00130">
    <property type="entry name" value="PAS"/>
    <property type="match status" value="3"/>
</dbReference>
<feature type="domain" description="PAS" evidence="7">
    <location>
        <begin position="491"/>
        <end position="540"/>
    </location>
</feature>
<dbReference type="SMART" id="SM00091">
    <property type="entry name" value="PAS"/>
    <property type="match status" value="4"/>
</dbReference>
<dbReference type="CDD" id="cd16922">
    <property type="entry name" value="HATPase_EvgS-ArcB-TorS-like"/>
    <property type="match status" value="1"/>
</dbReference>
<keyword evidence="3 4" id="KW-0597">Phosphoprotein</keyword>
<feature type="domain" description="PAS" evidence="7">
    <location>
        <begin position="130"/>
        <end position="176"/>
    </location>
</feature>
<evidence type="ECO:0000256" key="2">
    <source>
        <dbReference type="ARBA" id="ARBA00012438"/>
    </source>
</evidence>
<dbReference type="InterPro" id="IPR013655">
    <property type="entry name" value="PAS_fold_3"/>
</dbReference>
<dbReference type="Pfam" id="PF08447">
    <property type="entry name" value="PAS_3"/>
    <property type="match status" value="3"/>
</dbReference>
<feature type="domain" description="PAC" evidence="8">
    <location>
        <begin position="299"/>
        <end position="352"/>
    </location>
</feature>
<accession>A0ABS9UKE8</accession>
<dbReference type="NCBIfam" id="TIGR00229">
    <property type="entry name" value="sensory_box"/>
    <property type="match status" value="3"/>
</dbReference>
<dbReference type="InterPro" id="IPR036890">
    <property type="entry name" value="HATPase_C_sf"/>
</dbReference>
<comment type="catalytic activity">
    <reaction evidence="1">
        <text>ATP + protein L-histidine = ADP + protein N-phospho-L-histidine.</text>
        <dbReference type="EC" id="2.7.13.3"/>
    </reaction>
</comment>
<comment type="caution">
    <text evidence="9">The sequence shown here is derived from an EMBL/GenBank/DDBJ whole genome shotgun (WGS) entry which is preliminary data.</text>
</comment>
<dbReference type="SMART" id="SM00086">
    <property type="entry name" value="PAC"/>
    <property type="match status" value="3"/>
</dbReference>
<dbReference type="InterPro" id="IPR003661">
    <property type="entry name" value="HisK_dim/P_dom"/>
</dbReference>
<evidence type="ECO:0000256" key="4">
    <source>
        <dbReference type="PROSITE-ProRule" id="PRU00169"/>
    </source>
</evidence>
<dbReference type="RefSeq" id="WP_241273597.1">
    <property type="nucleotide sequence ID" value="NZ_JAKZGS010000002.1"/>
</dbReference>
<dbReference type="Gene3D" id="3.30.565.10">
    <property type="entry name" value="Histidine kinase-like ATPase, C-terminal domain"/>
    <property type="match status" value="1"/>
</dbReference>
<dbReference type="SUPFAM" id="SSF55874">
    <property type="entry name" value="ATPase domain of HSP90 chaperone/DNA topoisomerase II/histidine kinase"/>
    <property type="match status" value="1"/>
</dbReference>
<dbReference type="Pfam" id="PF02518">
    <property type="entry name" value="HATPase_c"/>
    <property type="match status" value="1"/>
</dbReference>
<dbReference type="InterPro" id="IPR011006">
    <property type="entry name" value="CheY-like_superfamily"/>
</dbReference>
<protein>
    <recommendedName>
        <fullName evidence="2">histidine kinase</fullName>
        <ecNumber evidence="2">2.7.13.3</ecNumber>
    </recommendedName>
</protein>
<dbReference type="InterPro" id="IPR003594">
    <property type="entry name" value="HATPase_dom"/>
</dbReference>
<dbReference type="Proteomes" id="UP001165488">
    <property type="component" value="Unassembled WGS sequence"/>
</dbReference>
<dbReference type="PROSITE" id="PS50110">
    <property type="entry name" value="RESPONSE_REGULATORY"/>
    <property type="match status" value="1"/>
</dbReference>
<dbReference type="Gene3D" id="3.40.50.2300">
    <property type="match status" value="1"/>
</dbReference>
<dbReference type="SUPFAM" id="SSF55785">
    <property type="entry name" value="PYP-like sensor domain (PAS domain)"/>
    <property type="match status" value="4"/>
</dbReference>
<keyword evidence="10" id="KW-1185">Reference proteome</keyword>
<gene>
    <name evidence="9" type="ORF">MM236_03785</name>
</gene>
<proteinExistence type="predicted"/>
<dbReference type="InterPro" id="IPR005467">
    <property type="entry name" value="His_kinase_dom"/>
</dbReference>
<dbReference type="SMART" id="SM00448">
    <property type="entry name" value="REC"/>
    <property type="match status" value="1"/>
</dbReference>
<dbReference type="InterPro" id="IPR004358">
    <property type="entry name" value="Sig_transdc_His_kin-like_C"/>
</dbReference>
<dbReference type="InterPro" id="IPR001610">
    <property type="entry name" value="PAC"/>
</dbReference>
<evidence type="ECO:0000313" key="9">
    <source>
        <dbReference type="EMBL" id="MCH7397091.1"/>
    </source>
</evidence>
<dbReference type="PROSITE" id="PS50113">
    <property type="entry name" value="PAC"/>
    <property type="match status" value="1"/>
</dbReference>
<dbReference type="CDD" id="cd17546">
    <property type="entry name" value="REC_hyHK_CKI1_RcsC-like"/>
    <property type="match status" value="1"/>
</dbReference>
<sequence length="985" mass="112289">MMDRGINNTFKKLIYESSEMVFLADDTFPYNIFYTNVLFDELIGNDLDELSLVGLGLDISSYIFKEEMIIQYQTKEFSFQLELPQQNGSNYFLFYKGKEIKRKGLPDLVDMQHFFQSSSDLIGIGQKDFLTWASNSFRTILGYEPEELINTDMCRFFHEDDLEVARNFLKDVVRGVERDQFTARILAKDGKYKSIHWQVLFKEDKFYATGRDVSELQLEILEKDQQNERYRLGEKVAQIGVWEINLSLKSVYWSDEVYEIHDVSDFSKTFNVETALDFYPPEFRPTIQKSLENCIKSGNDFEHTVMIRTAKGIEKWVQVIGKATIENGQVARVFGTFQDVSQEKQLIEELSLFKELFDLSPESIMIMDVSGDIIFSNQEANNKLGVFEKSTLSPKISKYDQKFKFFDDWNLHIKQLEQDRYLRYTSELMHINGEKFPVEVSCNLIEVQGEIYIISFSRDITERVLLEKSLQDSSDFLLHLTEQVPGALYQFVLDSNGVMKFSYLSPGIKSIFDLGDKEINGMNDIGMIISKIHPEDIAKVLVSSVASAKKLNPWTCQFRVKQVNGEDYIWVMGAAKPESMESGDVVWYGYLSDISEQKEFENSLKDAREAAEKASKIKSEFLSMISHELRTPLNAISGSVYSLLQDNHTIAQKSALNTINFAVDNLIIMINDLLDFQKIEAGKLNMELNPMRIDEIIHQVVNGLEFHARDSQNVLSLHLDPDVKIQVLGDKVRLAQVLNNLVTNALKFTKNGEVDVSVKLKGVSGDKVKIHFEVKDTGIGIAKENLHKIFEDFDQVHHSFSKKYGGTGLGLSITRKLLKRMDSEIQVESEVGVGTCFNFEIQFEKAPNSHEMKLGNEPNLDVDFSSLKILMAEDNDVNALVLGKIIKKWGFQYDRVINGKEAYESVKEGGFDVVLMDIQMPVMNGFEATEKIKSVSDVPVIALTAAAKLEVIEDITKSGFDGFVSKPIDATELLKKIKEVLMIES</sequence>
<evidence type="ECO:0000313" key="10">
    <source>
        <dbReference type="Proteomes" id="UP001165488"/>
    </source>
</evidence>
<dbReference type="EMBL" id="JAKZGS010000002">
    <property type="protein sequence ID" value="MCH7397091.1"/>
    <property type="molecule type" value="Genomic_DNA"/>
</dbReference>
<dbReference type="PRINTS" id="PR00344">
    <property type="entry name" value="BCTRLSENSOR"/>
</dbReference>
<dbReference type="PANTHER" id="PTHR45339:SF3">
    <property type="entry name" value="HISTIDINE KINASE"/>
    <property type="match status" value="1"/>
</dbReference>
<dbReference type="InterPro" id="IPR001789">
    <property type="entry name" value="Sig_transdc_resp-reg_receiver"/>
</dbReference>
<dbReference type="InterPro" id="IPR036097">
    <property type="entry name" value="HisK_dim/P_sf"/>
</dbReference>
<feature type="domain" description="Histidine kinase" evidence="5">
    <location>
        <begin position="624"/>
        <end position="845"/>
    </location>
</feature>
<dbReference type="SMART" id="SM00388">
    <property type="entry name" value="HisKA"/>
    <property type="match status" value="1"/>
</dbReference>
<dbReference type="InterPro" id="IPR000014">
    <property type="entry name" value="PAS"/>
</dbReference>
<dbReference type="PANTHER" id="PTHR45339">
    <property type="entry name" value="HYBRID SIGNAL TRANSDUCTION HISTIDINE KINASE J"/>
    <property type="match status" value="1"/>
</dbReference>
<dbReference type="SMART" id="SM00387">
    <property type="entry name" value="HATPase_c"/>
    <property type="match status" value="1"/>
</dbReference>
<feature type="modified residue" description="4-aspartylphosphate" evidence="4">
    <location>
        <position position="917"/>
    </location>
</feature>
<evidence type="ECO:0000259" key="6">
    <source>
        <dbReference type="PROSITE" id="PS50110"/>
    </source>
</evidence>
<evidence type="ECO:0000256" key="1">
    <source>
        <dbReference type="ARBA" id="ARBA00000085"/>
    </source>
</evidence>
<dbReference type="PROSITE" id="PS50112">
    <property type="entry name" value="PAS"/>
    <property type="match status" value="2"/>
</dbReference>
<evidence type="ECO:0000256" key="3">
    <source>
        <dbReference type="ARBA" id="ARBA00022553"/>
    </source>
</evidence>
<dbReference type="Gene3D" id="3.30.450.20">
    <property type="entry name" value="PAS domain"/>
    <property type="match status" value="4"/>
</dbReference>
<evidence type="ECO:0000259" key="5">
    <source>
        <dbReference type="PROSITE" id="PS50109"/>
    </source>
</evidence>
<dbReference type="PROSITE" id="PS50109">
    <property type="entry name" value="HIS_KIN"/>
    <property type="match status" value="1"/>
</dbReference>
<dbReference type="SUPFAM" id="SSF47384">
    <property type="entry name" value="Homodimeric domain of signal transducing histidine kinase"/>
    <property type="match status" value="1"/>
</dbReference>
<name>A0ABS9UKE8_9BACT</name>
<evidence type="ECO:0000259" key="8">
    <source>
        <dbReference type="PROSITE" id="PS50113"/>
    </source>
</evidence>